<protein>
    <recommendedName>
        <fullName evidence="5">Purine nucleoside phosphorylase</fullName>
        <ecNumber evidence="5">2.4.2.1</ecNumber>
    </recommendedName>
    <alternativeName>
        <fullName evidence="5">Inosine-guanosine phosphorylase</fullName>
    </alternativeName>
</protein>
<evidence type="ECO:0000256" key="5">
    <source>
        <dbReference type="PIRNR" id="PIRNR000477"/>
    </source>
</evidence>
<dbReference type="EMBL" id="CP042912">
    <property type="protein sequence ID" value="QEG24003.1"/>
    <property type="molecule type" value="Genomic_DNA"/>
</dbReference>
<evidence type="ECO:0000313" key="8">
    <source>
        <dbReference type="Proteomes" id="UP000322214"/>
    </source>
</evidence>
<dbReference type="GO" id="GO:0009116">
    <property type="term" value="P:nucleoside metabolic process"/>
    <property type="evidence" value="ECO:0007669"/>
    <property type="project" value="InterPro"/>
</dbReference>
<keyword evidence="3 5" id="KW-0328">Glycosyltransferase</keyword>
<dbReference type="RefSeq" id="WP_075082441.1">
    <property type="nucleotide sequence ID" value="NZ_CP042912.1"/>
</dbReference>
<evidence type="ECO:0000313" key="7">
    <source>
        <dbReference type="EMBL" id="QEG24003.1"/>
    </source>
</evidence>
<dbReference type="PANTHER" id="PTHR11904:SF9">
    <property type="entry name" value="PURINE NUCLEOSIDE PHOSPHORYLASE-RELATED"/>
    <property type="match status" value="1"/>
</dbReference>
<comment type="function">
    <text evidence="5">The purine nucleoside phosphorylases catalyze the phosphorolytic breakdown of the N-glycosidic bond in the beta-(deoxy)ribonucleoside molecules, with the formation of the corresponding free purine bases and pentose-1-phosphate.</text>
</comment>
<dbReference type="InterPro" id="IPR000845">
    <property type="entry name" value="Nucleoside_phosphorylase_d"/>
</dbReference>
<gene>
    <name evidence="7" type="primary">punA_1</name>
    <name evidence="7" type="ORF">MFFC18_39090</name>
</gene>
<dbReference type="Proteomes" id="UP000322214">
    <property type="component" value="Chromosome"/>
</dbReference>
<name>A0A5B9PP20_9BACT</name>
<dbReference type="KEGG" id="mff:MFFC18_39090"/>
<organism evidence="7 8">
    <name type="scientific">Mariniblastus fucicola</name>
    <dbReference type="NCBI Taxonomy" id="980251"/>
    <lineage>
        <taxon>Bacteria</taxon>
        <taxon>Pseudomonadati</taxon>
        <taxon>Planctomycetota</taxon>
        <taxon>Planctomycetia</taxon>
        <taxon>Pirellulales</taxon>
        <taxon>Pirellulaceae</taxon>
        <taxon>Mariniblastus</taxon>
    </lineage>
</organism>
<dbReference type="PANTHER" id="PTHR11904">
    <property type="entry name" value="METHYLTHIOADENOSINE/PURINE NUCLEOSIDE PHOSPHORYLASE"/>
    <property type="match status" value="1"/>
</dbReference>
<reference evidence="7 8" key="1">
    <citation type="submission" date="2019-08" db="EMBL/GenBank/DDBJ databases">
        <title>Deep-cultivation of Planctomycetes and their phenomic and genomic characterization uncovers novel biology.</title>
        <authorList>
            <person name="Wiegand S."/>
            <person name="Jogler M."/>
            <person name="Boedeker C."/>
            <person name="Pinto D."/>
            <person name="Vollmers J."/>
            <person name="Rivas-Marin E."/>
            <person name="Kohn T."/>
            <person name="Peeters S.H."/>
            <person name="Heuer A."/>
            <person name="Rast P."/>
            <person name="Oberbeckmann S."/>
            <person name="Bunk B."/>
            <person name="Jeske O."/>
            <person name="Meyerdierks A."/>
            <person name="Storesund J.E."/>
            <person name="Kallscheuer N."/>
            <person name="Luecker S."/>
            <person name="Lage O.M."/>
            <person name="Pohl T."/>
            <person name="Merkel B.J."/>
            <person name="Hornburger P."/>
            <person name="Mueller R.-W."/>
            <person name="Bruemmer F."/>
            <person name="Labrenz M."/>
            <person name="Spormann A.M."/>
            <person name="Op den Camp H."/>
            <person name="Overmann J."/>
            <person name="Amann R."/>
            <person name="Jetten M.S.M."/>
            <person name="Mascher T."/>
            <person name="Medema M.H."/>
            <person name="Devos D.P."/>
            <person name="Kaster A.-K."/>
            <person name="Ovreas L."/>
            <person name="Rohde M."/>
            <person name="Galperin M.Y."/>
            <person name="Jogler C."/>
        </authorList>
    </citation>
    <scope>NUCLEOTIDE SEQUENCE [LARGE SCALE GENOMIC DNA]</scope>
    <source>
        <strain evidence="7 8">FC18</strain>
    </source>
</reference>
<dbReference type="GO" id="GO:0005737">
    <property type="term" value="C:cytoplasm"/>
    <property type="evidence" value="ECO:0007669"/>
    <property type="project" value="TreeGrafter"/>
</dbReference>
<evidence type="ECO:0000256" key="2">
    <source>
        <dbReference type="ARBA" id="ARBA00006751"/>
    </source>
</evidence>
<sequence length="274" mass="29310">MNENFKTQVAESVESVSSRWKGTPRFGIVLGTGAGIVAEHIQAQATLPYGSIANFPVSTATGHKGNLVCGTLDGHEVVAMQGRFHLYEGYDVDHATLPIHVMHALGVEVLFVSNAAGGLNPKMDSGDVMLIESHVDFMNRTSPQIAAEPTLGRPSFRSDQVYDRDLIESAHSIARKEGFALHQGVYAAMLGPNYETRAEYRMLRRMGIDVAGMSTVPEVNVAARSGIRTMAMSIVTNVANPDSLEPTSGEEVIEAARVAAPKLKAIVSGVMASC</sequence>
<dbReference type="OrthoDB" id="1523230at2"/>
<dbReference type="Pfam" id="PF01048">
    <property type="entry name" value="PNP_UDP_1"/>
    <property type="match status" value="1"/>
</dbReference>
<dbReference type="EC" id="2.4.2.1" evidence="5"/>
<dbReference type="NCBIfam" id="NF006054">
    <property type="entry name" value="PRK08202.1"/>
    <property type="match status" value="1"/>
</dbReference>
<dbReference type="InterPro" id="IPR035994">
    <property type="entry name" value="Nucleoside_phosphorylase_sf"/>
</dbReference>
<dbReference type="SUPFAM" id="SSF53167">
    <property type="entry name" value="Purine and uridine phosphorylases"/>
    <property type="match status" value="1"/>
</dbReference>
<dbReference type="NCBIfam" id="TIGR01697">
    <property type="entry name" value="PNPH-PUNA-XAPA"/>
    <property type="match status" value="1"/>
</dbReference>
<evidence type="ECO:0000256" key="3">
    <source>
        <dbReference type="ARBA" id="ARBA00022676"/>
    </source>
</evidence>
<keyword evidence="4 5" id="KW-0808">Transferase</keyword>
<dbReference type="AlphaFoldDB" id="A0A5B9PP20"/>
<evidence type="ECO:0000259" key="6">
    <source>
        <dbReference type="Pfam" id="PF01048"/>
    </source>
</evidence>
<comment type="similarity">
    <text evidence="2 5">Belongs to the PNP/MTAP phosphorylase family.</text>
</comment>
<dbReference type="STRING" id="980251.GCA_001642875_04191"/>
<evidence type="ECO:0000256" key="1">
    <source>
        <dbReference type="ARBA" id="ARBA00005058"/>
    </source>
</evidence>
<proteinExistence type="inferred from homology"/>
<dbReference type="InterPro" id="IPR011268">
    <property type="entry name" value="Purine_phosphorylase"/>
</dbReference>
<dbReference type="GO" id="GO:0004731">
    <property type="term" value="F:purine-nucleoside phosphorylase activity"/>
    <property type="evidence" value="ECO:0007669"/>
    <property type="project" value="UniProtKB-EC"/>
</dbReference>
<comment type="pathway">
    <text evidence="1 5">Purine metabolism; purine nucleoside salvage.</text>
</comment>
<dbReference type="CDD" id="cd09009">
    <property type="entry name" value="PNP-EcPNPII_like"/>
    <property type="match status" value="1"/>
</dbReference>
<evidence type="ECO:0000256" key="4">
    <source>
        <dbReference type="ARBA" id="ARBA00022679"/>
    </source>
</evidence>
<dbReference type="PIRSF" id="PIRSF000477">
    <property type="entry name" value="PurNPase"/>
    <property type="match status" value="1"/>
</dbReference>
<keyword evidence="8" id="KW-1185">Reference proteome</keyword>
<dbReference type="PROSITE" id="PS01240">
    <property type="entry name" value="PNP_MTAP_2"/>
    <property type="match status" value="1"/>
</dbReference>
<dbReference type="Gene3D" id="3.40.50.1580">
    <property type="entry name" value="Nucleoside phosphorylase domain"/>
    <property type="match status" value="1"/>
</dbReference>
<accession>A0A5B9PP20</accession>
<dbReference type="InterPro" id="IPR018099">
    <property type="entry name" value="Purine_phosphorylase-2_CS"/>
</dbReference>
<feature type="domain" description="Nucleoside phosphorylase" evidence="6">
    <location>
        <begin position="26"/>
        <end position="270"/>
    </location>
</feature>
<dbReference type="UniPathway" id="UPA00606"/>